<keyword evidence="3" id="KW-1185">Reference proteome</keyword>
<organism evidence="2 3">
    <name type="scientific">Trichonephila clavata</name>
    <name type="common">Joro spider</name>
    <name type="synonym">Nephila clavata</name>
    <dbReference type="NCBI Taxonomy" id="2740835"/>
    <lineage>
        <taxon>Eukaryota</taxon>
        <taxon>Metazoa</taxon>
        <taxon>Ecdysozoa</taxon>
        <taxon>Arthropoda</taxon>
        <taxon>Chelicerata</taxon>
        <taxon>Arachnida</taxon>
        <taxon>Araneae</taxon>
        <taxon>Araneomorphae</taxon>
        <taxon>Entelegynae</taxon>
        <taxon>Araneoidea</taxon>
        <taxon>Nephilidae</taxon>
        <taxon>Trichonephila</taxon>
    </lineage>
</organism>
<protein>
    <submittedName>
        <fullName evidence="2">Uncharacterized protein</fullName>
    </submittedName>
</protein>
<evidence type="ECO:0000313" key="3">
    <source>
        <dbReference type="Proteomes" id="UP000887116"/>
    </source>
</evidence>
<dbReference type="AlphaFoldDB" id="A0A8X6LH56"/>
<sequence>MTFTGIQEPKNSKMNETNQVSEEMSLGDEICLVELLAFHIDWKRQFAKTACRSFLVPNLPTPFPTDDLSE</sequence>
<reference evidence="2" key="1">
    <citation type="submission" date="2020-07" db="EMBL/GenBank/DDBJ databases">
        <title>Multicomponent nature underlies the extraordinary mechanical properties of spider dragline silk.</title>
        <authorList>
            <person name="Kono N."/>
            <person name="Nakamura H."/>
            <person name="Mori M."/>
            <person name="Yoshida Y."/>
            <person name="Ohtoshi R."/>
            <person name="Malay A.D."/>
            <person name="Moran D.A.P."/>
            <person name="Tomita M."/>
            <person name="Numata K."/>
            <person name="Arakawa K."/>
        </authorList>
    </citation>
    <scope>NUCLEOTIDE SEQUENCE</scope>
</reference>
<dbReference type="EMBL" id="BMAO01016388">
    <property type="protein sequence ID" value="GFR08187.1"/>
    <property type="molecule type" value="Genomic_DNA"/>
</dbReference>
<feature type="region of interest" description="Disordered" evidence="1">
    <location>
        <begin position="1"/>
        <end position="20"/>
    </location>
</feature>
<accession>A0A8X6LH56</accession>
<name>A0A8X6LH56_TRICU</name>
<dbReference type="OrthoDB" id="10576757at2759"/>
<dbReference type="Proteomes" id="UP000887116">
    <property type="component" value="Unassembled WGS sequence"/>
</dbReference>
<evidence type="ECO:0000256" key="1">
    <source>
        <dbReference type="SAM" id="MobiDB-lite"/>
    </source>
</evidence>
<comment type="caution">
    <text evidence="2">The sequence shown here is derived from an EMBL/GenBank/DDBJ whole genome shotgun (WGS) entry which is preliminary data.</text>
</comment>
<proteinExistence type="predicted"/>
<gene>
    <name evidence="2" type="ORF">TNCT_641571</name>
</gene>
<evidence type="ECO:0000313" key="2">
    <source>
        <dbReference type="EMBL" id="GFR08187.1"/>
    </source>
</evidence>